<dbReference type="Gene3D" id="3.40.50.20">
    <property type="match status" value="1"/>
</dbReference>
<reference evidence="6 7" key="1">
    <citation type="journal article" date="2020" name="Biotechnol. Biofuels">
        <title>New insights from the biogas microbiome by comprehensive genome-resolved metagenomics of nearly 1600 species originating from multiple anaerobic digesters.</title>
        <authorList>
            <person name="Campanaro S."/>
            <person name="Treu L."/>
            <person name="Rodriguez-R L.M."/>
            <person name="Kovalovszki A."/>
            <person name="Ziels R.M."/>
            <person name="Maus I."/>
            <person name="Zhu X."/>
            <person name="Kougias P.G."/>
            <person name="Basile A."/>
            <person name="Luo G."/>
            <person name="Schluter A."/>
            <person name="Konstantinidis K.T."/>
            <person name="Angelidaki I."/>
        </authorList>
    </citation>
    <scope>NUCLEOTIDE SEQUENCE [LARGE SCALE GENOMIC DNA]</scope>
    <source>
        <strain evidence="6">AS07pgkLD_105</strain>
    </source>
</reference>
<dbReference type="AlphaFoldDB" id="A0A847D6H9"/>
<dbReference type="GO" id="GO:0016874">
    <property type="term" value="F:ligase activity"/>
    <property type="evidence" value="ECO:0007669"/>
    <property type="project" value="UniProtKB-KW"/>
</dbReference>
<feature type="domain" description="ATP-grasp" evidence="5">
    <location>
        <begin position="126"/>
        <end position="316"/>
    </location>
</feature>
<protein>
    <submittedName>
        <fullName evidence="6">ATP-grasp domain-containing protein</fullName>
    </submittedName>
</protein>
<comment type="caution">
    <text evidence="6">The sequence shown here is derived from an EMBL/GenBank/DDBJ whole genome shotgun (WGS) entry which is preliminary data.</text>
</comment>
<evidence type="ECO:0000256" key="3">
    <source>
        <dbReference type="ARBA" id="ARBA00022840"/>
    </source>
</evidence>
<dbReference type="GO" id="GO:0046872">
    <property type="term" value="F:metal ion binding"/>
    <property type="evidence" value="ECO:0007669"/>
    <property type="project" value="InterPro"/>
</dbReference>
<name>A0A847D6H9_9LACT</name>
<keyword evidence="3 4" id="KW-0067">ATP-binding</keyword>
<evidence type="ECO:0000313" key="7">
    <source>
        <dbReference type="Proteomes" id="UP000589373"/>
    </source>
</evidence>
<dbReference type="PROSITE" id="PS50975">
    <property type="entry name" value="ATP_GRASP"/>
    <property type="match status" value="1"/>
</dbReference>
<dbReference type="Proteomes" id="UP000589373">
    <property type="component" value="Unassembled WGS sequence"/>
</dbReference>
<dbReference type="Gene3D" id="3.30.1490.20">
    <property type="entry name" value="ATP-grasp fold, A domain"/>
    <property type="match status" value="1"/>
</dbReference>
<organism evidence="6 7">
    <name type="scientific">Trichococcus flocculiformis</name>
    <dbReference type="NCBI Taxonomy" id="82803"/>
    <lineage>
        <taxon>Bacteria</taxon>
        <taxon>Bacillati</taxon>
        <taxon>Bacillota</taxon>
        <taxon>Bacilli</taxon>
        <taxon>Lactobacillales</taxon>
        <taxon>Carnobacteriaceae</taxon>
        <taxon>Trichococcus</taxon>
    </lineage>
</organism>
<dbReference type="Gene3D" id="3.30.470.20">
    <property type="entry name" value="ATP-grasp fold, B domain"/>
    <property type="match status" value="1"/>
</dbReference>
<dbReference type="InterPro" id="IPR052032">
    <property type="entry name" value="ATP-dep_AA_Ligase"/>
</dbReference>
<evidence type="ECO:0000259" key="5">
    <source>
        <dbReference type="PROSITE" id="PS50975"/>
    </source>
</evidence>
<dbReference type="SUPFAM" id="SSF56059">
    <property type="entry name" value="Glutathione synthetase ATP-binding domain-like"/>
    <property type="match status" value="1"/>
</dbReference>
<dbReference type="GO" id="GO:0005524">
    <property type="term" value="F:ATP binding"/>
    <property type="evidence" value="ECO:0007669"/>
    <property type="project" value="UniProtKB-UniRule"/>
</dbReference>
<evidence type="ECO:0000256" key="2">
    <source>
        <dbReference type="ARBA" id="ARBA00022741"/>
    </source>
</evidence>
<sequence>MFGREKGISMNYVFISPHFPSNFKNFAVGLKKAGVHVFGIASEPYELLDTDLRESLTEYFRVNDMENYDEMLRAVAYLTYKHGKMDRIESHNEYWLAQDARLRTDFNVFGFKNEDMAFVKLKSAMKEKFSEVGIRVARGRVIGDYQDALGLCHEYGFPVCIKPDSGVGAADTHKIRSEEELGHFFHVKNPYESYILEEFIDGKIVTYDGLTDAAGNILFDATLVYEKAVLEIVENNADMFYYVDRNMPEDLREIGTKLVQAFNVRERFFHFEFFRLPDGSLVALEANLRPPGGHTMDMWNWANDVDLYAAYGELVATGNFTAQMHFPYYCCYVSRKGVHPYRFTHEEVMARYGGNVVLFEEMPGIFAAIMGDFGYVIRAAEYQELMDIIHMISVTE</sequence>
<dbReference type="PANTHER" id="PTHR43585:SF2">
    <property type="entry name" value="ATP-GRASP ENZYME FSQD"/>
    <property type="match status" value="1"/>
</dbReference>
<evidence type="ECO:0000256" key="4">
    <source>
        <dbReference type="PROSITE-ProRule" id="PRU00409"/>
    </source>
</evidence>
<keyword evidence="2 4" id="KW-0547">Nucleotide-binding</keyword>
<dbReference type="PANTHER" id="PTHR43585">
    <property type="entry name" value="FUMIPYRROLE BIOSYNTHESIS PROTEIN C"/>
    <property type="match status" value="1"/>
</dbReference>
<evidence type="ECO:0000313" key="6">
    <source>
        <dbReference type="EMBL" id="NLD32429.1"/>
    </source>
</evidence>
<evidence type="ECO:0000256" key="1">
    <source>
        <dbReference type="ARBA" id="ARBA00022598"/>
    </source>
</evidence>
<dbReference type="Pfam" id="PF13535">
    <property type="entry name" value="ATP-grasp_4"/>
    <property type="match status" value="1"/>
</dbReference>
<proteinExistence type="predicted"/>
<keyword evidence="1" id="KW-0436">Ligase</keyword>
<gene>
    <name evidence="6" type="ORF">GX662_09300</name>
</gene>
<accession>A0A847D6H9</accession>
<dbReference type="EMBL" id="JAAZCD010000211">
    <property type="protein sequence ID" value="NLD32429.1"/>
    <property type="molecule type" value="Genomic_DNA"/>
</dbReference>
<dbReference type="InterPro" id="IPR011761">
    <property type="entry name" value="ATP-grasp"/>
</dbReference>
<dbReference type="InterPro" id="IPR013815">
    <property type="entry name" value="ATP_grasp_subdomain_1"/>
</dbReference>